<sequence>MKQVKSFLKIFSLGLLLVGGAACTGNFDEINRKEYEVTKDEQGRENYNIGSTLRGLQGLVVPTKEHLYQFIEALAAGPFAGYYGTTLVRTDKFETYNPSVDWQDKTYGDIFTESYPLYRDLQDQSDDPVALALAKLLRVAIMHRMTDMYGPIPYSKVIDEQGSVSLNVPYDSQEAVYKQMLKELDEVSSVLKENLTIGSEAFRKFDDVYYGDVSKWYKFANSLKLRMAIRMAYVDPTTAQQVAQDAVDAGVITDNADNAEMKVEENRAAMVFNGWSDHRIGADLLCYMNGYQDPRREKMFTQVEITETVGGKPTKVSGFAGIRIGIDVVNKESVIDRYSKPIISTASPYPWMNAAEITFLRAEGALRGWAMGGDAKSLYEEAIALSFEQYGLPATDALSYAANASNTPQAYTDPVDGTYSAGAVSNLTVAWQEGDEYAEKNLERIITQKWIAMFPSTVEAWSEYRRTDYPHLLPVVVNNSGGTIDDTKAKIRRLWYPPSEYSGNRQYILEAVGMLGGPDNGATSLWWDKKPRP</sequence>
<reference evidence="2" key="2">
    <citation type="submission" date="2022-10" db="EMBL/GenBank/DDBJ databases">
        <title>Human gut microbiome strain richness.</title>
        <authorList>
            <person name="Chen-Liaw A."/>
        </authorList>
    </citation>
    <scope>NUCLEOTIDE SEQUENCE</scope>
    <source>
        <strain evidence="2">F7_m1001271B151109d0_201107</strain>
    </source>
</reference>
<evidence type="ECO:0000313" key="2">
    <source>
        <dbReference type="EMBL" id="MDC2410122.1"/>
    </source>
</evidence>
<dbReference type="Gene3D" id="1.25.40.390">
    <property type="match status" value="1"/>
</dbReference>
<evidence type="ECO:0000256" key="1">
    <source>
        <dbReference type="SAM" id="SignalP"/>
    </source>
</evidence>
<accession>A0A395W1H5</accession>
<feature type="chain" id="PRO_5042358310" evidence="1">
    <location>
        <begin position="25"/>
        <end position="533"/>
    </location>
</feature>
<reference evidence="3 4" key="1">
    <citation type="submission" date="2018-08" db="EMBL/GenBank/DDBJ databases">
        <title>A genome reference for cultivated species of the human gut microbiota.</title>
        <authorList>
            <person name="Zou Y."/>
            <person name="Xue W."/>
            <person name="Luo G."/>
        </authorList>
    </citation>
    <scope>NUCLEOTIDE SEQUENCE [LARGE SCALE GENOMIC DNA]</scope>
    <source>
        <strain evidence="3 4">AF20-9LB</strain>
    </source>
</reference>
<dbReference type="InterPro" id="IPR024302">
    <property type="entry name" value="SusD-like"/>
</dbReference>
<dbReference type="AlphaFoldDB" id="A0A395W1H5"/>
<comment type="caution">
    <text evidence="3">The sequence shown here is derived from an EMBL/GenBank/DDBJ whole genome shotgun (WGS) entry which is preliminary data.</text>
</comment>
<dbReference type="Proteomes" id="UP000266492">
    <property type="component" value="Unassembled WGS sequence"/>
</dbReference>
<dbReference type="Proteomes" id="UP001214017">
    <property type="component" value="Unassembled WGS sequence"/>
</dbReference>
<keyword evidence="3" id="KW-0449">Lipoprotein</keyword>
<dbReference type="Pfam" id="PF12741">
    <property type="entry name" value="SusD-like"/>
    <property type="match status" value="1"/>
</dbReference>
<dbReference type="SUPFAM" id="SSF48452">
    <property type="entry name" value="TPR-like"/>
    <property type="match status" value="1"/>
</dbReference>
<gene>
    <name evidence="3" type="ORF">DWX70_07080</name>
    <name evidence="2" type="ORF">PO240_19810</name>
</gene>
<protein>
    <submittedName>
        <fullName evidence="2">RagB/SusD family nutrient uptake outer membrane protein</fullName>
    </submittedName>
    <submittedName>
        <fullName evidence="3">SusD/RagB family nutrient-binding outer membrane lipoprotein</fullName>
    </submittedName>
</protein>
<evidence type="ECO:0000313" key="3">
    <source>
        <dbReference type="EMBL" id="RGS85562.1"/>
    </source>
</evidence>
<dbReference type="PROSITE" id="PS51257">
    <property type="entry name" value="PROKAR_LIPOPROTEIN"/>
    <property type="match status" value="1"/>
</dbReference>
<dbReference type="EMBL" id="QRVZ01000004">
    <property type="protein sequence ID" value="RGS85562.1"/>
    <property type="molecule type" value="Genomic_DNA"/>
</dbReference>
<keyword evidence="1" id="KW-0732">Signal</keyword>
<proteinExistence type="predicted"/>
<dbReference type="EMBL" id="JAQNWR010000016">
    <property type="protein sequence ID" value="MDC2410122.1"/>
    <property type="molecule type" value="Genomic_DNA"/>
</dbReference>
<feature type="signal peptide" evidence="1">
    <location>
        <begin position="1"/>
        <end position="24"/>
    </location>
</feature>
<dbReference type="RefSeq" id="WP_004322566.1">
    <property type="nucleotide sequence ID" value="NZ_BAABYJ010000001.1"/>
</dbReference>
<evidence type="ECO:0000313" key="4">
    <source>
        <dbReference type="Proteomes" id="UP000266492"/>
    </source>
</evidence>
<name>A0A395W1H5_BACOV</name>
<organism evidence="3 4">
    <name type="scientific">Bacteroides ovatus</name>
    <dbReference type="NCBI Taxonomy" id="28116"/>
    <lineage>
        <taxon>Bacteria</taxon>
        <taxon>Pseudomonadati</taxon>
        <taxon>Bacteroidota</taxon>
        <taxon>Bacteroidia</taxon>
        <taxon>Bacteroidales</taxon>
        <taxon>Bacteroidaceae</taxon>
        <taxon>Bacteroides</taxon>
    </lineage>
</organism>
<dbReference type="InterPro" id="IPR011990">
    <property type="entry name" value="TPR-like_helical_dom_sf"/>
</dbReference>